<reference evidence="3 4" key="1">
    <citation type="submission" date="2017-09" db="EMBL/GenBank/DDBJ databases">
        <title>Large-scale bioinformatics analysis of Bacillus genomes uncovers conserved roles of natural products in bacterial physiology.</title>
        <authorList>
            <consortium name="Agbiome Team Llc"/>
            <person name="Bleich R.M."/>
            <person name="Kirk G.J."/>
            <person name="Santa Maria K.C."/>
            <person name="Allen S.E."/>
            <person name="Farag S."/>
            <person name="Shank E.A."/>
            <person name="Bowers A."/>
        </authorList>
    </citation>
    <scope>NUCLEOTIDE SEQUENCE [LARGE SCALE GENOMIC DNA]</scope>
    <source>
        <strain evidence="3 4">AFS003229</strain>
    </source>
</reference>
<evidence type="ECO:0000313" key="2">
    <source>
        <dbReference type="EMBL" id="AXN41757.1"/>
    </source>
</evidence>
<accession>A0AAX0S145</accession>
<dbReference type="RefSeq" id="WP_098177285.1">
    <property type="nucleotide sequence ID" value="NZ_NUEQ01000034.1"/>
</dbReference>
<keyword evidence="5" id="KW-1185">Reference proteome</keyword>
<dbReference type="SMART" id="SM00471">
    <property type="entry name" value="HDc"/>
    <property type="match status" value="1"/>
</dbReference>
<dbReference type="Gene3D" id="1.10.3210.10">
    <property type="entry name" value="Hypothetical protein af1432"/>
    <property type="match status" value="1"/>
</dbReference>
<dbReference type="PROSITE" id="PS51832">
    <property type="entry name" value="HD_GYP"/>
    <property type="match status" value="1"/>
</dbReference>
<dbReference type="EMBL" id="CP030926">
    <property type="protein sequence ID" value="AXN41757.1"/>
    <property type="molecule type" value="Genomic_DNA"/>
</dbReference>
<dbReference type="Proteomes" id="UP000260457">
    <property type="component" value="Chromosome"/>
</dbReference>
<evidence type="ECO:0000259" key="1">
    <source>
        <dbReference type="PROSITE" id="PS51832"/>
    </source>
</evidence>
<dbReference type="PANTHER" id="PTHR43155:SF2">
    <property type="entry name" value="CYCLIC DI-GMP PHOSPHODIESTERASE PA4108"/>
    <property type="match status" value="1"/>
</dbReference>
<dbReference type="Proteomes" id="UP000220106">
    <property type="component" value="Unassembled WGS sequence"/>
</dbReference>
<feature type="domain" description="HD-GYP" evidence="1">
    <location>
        <begin position="92"/>
        <end position="288"/>
    </location>
</feature>
<dbReference type="PANTHER" id="PTHR43155">
    <property type="entry name" value="CYCLIC DI-GMP PHOSPHODIESTERASE PA4108-RELATED"/>
    <property type="match status" value="1"/>
</dbReference>
<gene>
    <name evidence="3" type="ORF">CN689_19420</name>
    <name evidence="2" type="ORF">DTO10_11755</name>
</gene>
<dbReference type="InterPro" id="IPR037522">
    <property type="entry name" value="HD_GYP_dom"/>
</dbReference>
<reference evidence="2 5" key="2">
    <citation type="submission" date="2018-07" db="EMBL/GenBank/DDBJ databases">
        <title>The molecular basis for the intramolecular migration of carboxyl group in the catabolism of para-hydroxybenzoate via gentisate.</title>
        <authorList>
            <person name="Zhao H."/>
            <person name="Xu Y."/>
            <person name="Lin S."/>
            <person name="Spain J.C."/>
            <person name="Zhou N.-Y."/>
        </authorList>
    </citation>
    <scope>NUCLEOTIDE SEQUENCE [LARGE SCALE GENOMIC DNA]</scope>
    <source>
        <strain evidence="2 5">PHB-7a</strain>
    </source>
</reference>
<proteinExistence type="predicted"/>
<dbReference type="SUPFAM" id="SSF109604">
    <property type="entry name" value="HD-domain/PDEase-like"/>
    <property type="match status" value="1"/>
</dbReference>
<dbReference type="CDD" id="cd00077">
    <property type="entry name" value="HDc"/>
    <property type="match status" value="1"/>
</dbReference>
<evidence type="ECO:0000313" key="3">
    <source>
        <dbReference type="EMBL" id="PEJ30360.1"/>
    </source>
</evidence>
<protein>
    <submittedName>
        <fullName evidence="2">HD-GYP domain-containing protein</fullName>
    </submittedName>
    <submittedName>
        <fullName evidence="3">Phosphohydrolase</fullName>
    </submittedName>
</protein>
<dbReference type="Pfam" id="PF13487">
    <property type="entry name" value="HD_5"/>
    <property type="match status" value="1"/>
</dbReference>
<sequence length="331" mass="37464">MYEKTILTKELIKTLQAFLITEVSVEKTLIDGKKFLSKEVIDNELVEIEEFSNFTNLYLKSVQTYKSLFKNWQAGSKVEVAMIRSILIPLVDKVLEKPGNILILHHYCNKEDYMYHHAISTGLIGGYIAFKIQCDLADVYQVAIGGCLADCGMAKLSPRIFNKTTSLTVEENKEIHNHPIFSYKMIKDSSIIKDSVKLAILEHHGRLDGTGYPQTIKTKSMHVFSKIIAVADVFHAMTSERLYRKKQSPFKVMEMILHDDFGKFDLAVVKTLLSGLANFSIGSKVKLNNGSIAEIVFIDPSSQTRPLVKVVDNEQIINLGINRELYIEEIL</sequence>
<organism evidence="3 4">
    <name type="scientific">Peribacillus butanolivorans</name>
    <dbReference type="NCBI Taxonomy" id="421767"/>
    <lineage>
        <taxon>Bacteria</taxon>
        <taxon>Bacillati</taxon>
        <taxon>Bacillota</taxon>
        <taxon>Bacilli</taxon>
        <taxon>Bacillales</taxon>
        <taxon>Bacillaceae</taxon>
        <taxon>Peribacillus</taxon>
    </lineage>
</organism>
<dbReference type="KEGG" id="pbut:DTO10_11755"/>
<evidence type="ECO:0000313" key="5">
    <source>
        <dbReference type="Proteomes" id="UP000260457"/>
    </source>
</evidence>
<name>A0AAX0S145_9BACI</name>
<dbReference type="InterPro" id="IPR003607">
    <property type="entry name" value="HD/PDEase_dom"/>
</dbReference>
<dbReference type="AlphaFoldDB" id="A0AAX0S145"/>
<evidence type="ECO:0000313" key="4">
    <source>
        <dbReference type="Proteomes" id="UP000220106"/>
    </source>
</evidence>
<dbReference type="EMBL" id="NUEQ01000034">
    <property type="protein sequence ID" value="PEJ30360.1"/>
    <property type="molecule type" value="Genomic_DNA"/>
</dbReference>